<reference evidence="2 3" key="1">
    <citation type="journal article" date="2018" name="ACS Chem. Biol.">
        <title>Ketoreductase domain dysfunction expands chemodiversity: malyngamide biosynthesis in the cyanobacterium Okeania hirsuta.</title>
        <authorList>
            <person name="Moss N.A."/>
            <person name="Leao T."/>
            <person name="Rankin M."/>
            <person name="McCullough T.M."/>
            <person name="Qu P."/>
            <person name="Korobeynikov A."/>
            <person name="Smith J.L."/>
            <person name="Gerwick L."/>
            <person name="Gerwick W.H."/>
        </authorList>
    </citation>
    <scope>NUCLEOTIDE SEQUENCE [LARGE SCALE GENOMIC DNA]</scope>
    <source>
        <strain evidence="2 3">PAB10Feb10-1</strain>
    </source>
</reference>
<dbReference type="OrthoDB" id="467675at2"/>
<dbReference type="Proteomes" id="UP000269154">
    <property type="component" value="Unassembled WGS sequence"/>
</dbReference>
<protein>
    <submittedName>
        <fullName evidence="2">Uncharacterized protein</fullName>
    </submittedName>
</protein>
<proteinExistence type="predicted"/>
<organism evidence="2 3">
    <name type="scientific">Okeania hirsuta</name>
    <dbReference type="NCBI Taxonomy" id="1458930"/>
    <lineage>
        <taxon>Bacteria</taxon>
        <taxon>Bacillati</taxon>
        <taxon>Cyanobacteriota</taxon>
        <taxon>Cyanophyceae</taxon>
        <taxon>Oscillatoriophycideae</taxon>
        <taxon>Oscillatoriales</taxon>
        <taxon>Microcoleaceae</taxon>
        <taxon>Okeania</taxon>
    </lineage>
</organism>
<dbReference type="AlphaFoldDB" id="A0A3N6RSA5"/>
<feature type="region of interest" description="Disordered" evidence="1">
    <location>
        <begin position="51"/>
        <end position="85"/>
    </location>
</feature>
<name>A0A3N6RSA5_9CYAN</name>
<evidence type="ECO:0000256" key="1">
    <source>
        <dbReference type="SAM" id="MobiDB-lite"/>
    </source>
</evidence>
<evidence type="ECO:0000313" key="3">
    <source>
        <dbReference type="Proteomes" id="UP000269154"/>
    </source>
</evidence>
<dbReference type="RefSeq" id="WP_124146212.1">
    <property type="nucleotide sequence ID" value="NZ_CAWOKI010000144.1"/>
</dbReference>
<comment type="caution">
    <text evidence="2">The sequence shown here is derived from an EMBL/GenBank/DDBJ whole genome shotgun (WGS) entry which is preliminary data.</text>
</comment>
<sequence>MEPQTINLPEPLASALLSYMRDRQDSPTPNIVIQAAVEEFLTQRGYLSPPKKHLQITPASKGSGYHKTSINHDSVIANLPTQQQP</sequence>
<evidence type="ECO:0000313" key="2">
    <source>
        <dbReference type="EMBL" id="RQH57540.1"/>
    </source>
</evidence>
<dbReference type="EMBL" id="RCBY01000002">
    <property type="protein sequence ID" value="RQH57540.1"/>
    <property type="molecule type" value="Genomic_DNA"/>
</dbReference>
<gene>
    <name evidence="2" type="ORF">D5R40_00775</name>
</gene>
<accession>A0A3N6RSA5</accession>
<keyword evidence="3" id="KW-1185">Reference proteome</keyword>